<dbReference type="PANTHER" id="PTHR24248:SF174">
    <property type="entry name" value="TYRAMINE_OCTOPAMINE RECEPTOR"/>
    <property type="match status" value="1"/>
</dbReference>
<name>A0A7R9BQI4_9CRUS</name>
<comment type="similarity">
    <text evidence="2 11">Belongs to the G-protein coupled receptor 1 family.</text>
</comment>
<evidence type="ECO:0000256" key="5">
    <source>
        <dbReference type="ARBA" id="ARBA00022989"/>
    </source>
</evidence>
<dbReference type="InterPro" id="IPR002002">
    <property type="entry name" value="Octopmn_rcpt"/>
</dbReference>
<feature type="transmembrane region" description="Helical" evidence="13">
    <location>
        <begin position="89"/>
        <end position="113"/>
    </location>
</feature>
<keyword evidence="8 11" id="KW-0675">Receptor</keyword>
<evidence type="ECO:0000256" key="3">
    <source>
        <dbReference type="ARBA" id="ARBA00022475"/>
    </source>
</evidence>
<dbReference type="CDD" id="cd15060">
    <property type="entry name" value="7tmA_tyramine_octopamine_R-like"/>
    <property type="match status" value="1"/>
</dbReference>
<evidence type="ECO:0000256" key="2">
    <source>
        <dbReference type="ARBA" id="ARBA00010663"/>
    </source>
</evidence>
<keyword evidence="9" id="KW-0325">Glycoprotein</keyword>
<dbReference type="EMBL" id="OA883228">
    <property type="protein sequence ID" value="CAD7278317.1"/>
    <property type="molecule type" value="Genomic_DNA"/>
</dbReference>
<evidence type="ECO:0000256" key="7">
    <source>
        <dbReference type="ARBA" id="ARBA00023136"/>
    </source>
</evidence>
<dbReference type="InterPro" id="IPR017452">
    <property type="entry name" value="GPCR_Rhodpsn_7TM"/>
</dbReference>
<feature type="region of interest" description="Disordered" evidence="12">
    <location>
        <begin position="310"/>
        <end position="329"/>
    </location>
</feature>
<comment type="subcellular location">
    <subcellularLocation>
        <location evidence="1">Cell membrane</location>
        <topology evidence="1">Multi-pass membrane protein</topology>
    </subcellularLocation>
</comment>
<dbReference type="Gene3D" id="1.20.1070.10">
    <property type="entry name" value="Rhodopsin 7-helix transmembrane proteins"/>
    <property type="match status" value="1"/>
</dbReference>
<evidence type="ECO:0000256" key="9">
    <source>
        <dbReference type="ARBA" id="ARBA00023180"/>
    </source>
</evidence>
<evidence type="ECO:0000256" key="13">
    <source>
        <dbReference type="SAM" id="Phobius"/>
    </source>
</evidence>
<feature type="compositionally biased region" description="Polar residues" evidence="12">
    <location>
        <begin position="317"/>
        <end position="329"/>
    </location>
</feature>
<evidence type="ECO:0000313" key="16">
    <source>
        <dbReference type="Proteomes" id="UP000678499"/>
    </source>
</evidence>
<feature type="compositionally biased region" description="Basic and acidic residues" evidence="12">
    <location>
        <begin position="273"/>
        <end position="283"/>
    </location>
</feature>
<evidence type="ECO:0000313" key="15">
    <source>
        <dbReference type="EMBL" id="CAD7278317.1"/>
    </source>
</evidence>
<dbReference type="InterPro" id="IPR000276">
    <property type="entry name" value="GPCR_Rhodpsn"/>
</dbReference>
<evidence type="ECO:0000256" key="12">
    <source>
        <dbReference type="SAM" id="MobiDB-lite"/>
    </source>
</evidence>
<feature type="transmembrane region" description="Helical" evidence="13">
    <location>
        <begin position="169"/>
        <end position="192"/>
    </location>
</feature>
<reference evidence="15" key="1">
    <citation type="submission" date="2020-11" db="EMBL/GenBank/DDBJ databases">
        <authorList>
            <person name="Tran Van P."/>
        </authorList>
    </citation>
    <scope>NUCLEOTIDE SEQUENCE</scope>
</reference>
<dbReference type="SUPFAM" id="SSF81321">
    <property type="entry name" value="Family A G protein-coupled receptor-like"/>
    <property type="match status" value="1"/>
</dbReference>
<dbReference type="OrthoDB" id="5955450at2759"/>
<dbReference type="AlphaFoldDB" id="A0A7R9BQI4"/>
<dbReference type="Proteomes" id="UP000678499">
    <property type="component" value="Unassembled WGS sequence"/>
</dbReference>
<organism evidence="15">
    <name type="scientific">Notodromas monacha</name>
    <dbReference type="NCBI Taxonomy" id="399045"/>
    <lineage>
        <taxon>Eukaryota</taxon>
        <taxon>Metazoa</taxon>
        <taxon>Ecdysozoa</taxon>
        <taxon>Arthropoda</taxon>
        <taxon>Crustacea</taxon>
        <taxon>Oligostraca</taxon>
        <taxon>Ostracoda</taxon>
        <taxon>Podocopa</taxon>
        <taxon>Podocopida</taxon>
        <taxon>Cypridocopina</taxon>
        <taxon>Cypridoidea</taxon>
        <taxon>Cyprididae</taxon>
        <taxon>Notodromas</taxon>
    </lineage>
</organism>
<feature type="domain" description="G-protein coupled receptors family 1 profile" evidence="14">
    <location>
        <begin position="68"/>
        <end position="406"/>
    </location>
</feature>
<dbReference type="SMART" id="SM01381">
    <property type="entry name" value="7TM_GPCR_Srsx"/>
    <property type="match status" value="1"/>
</dbReference>
<keyword evidence="10 11" id="KW-0807">Transducer</keyword>
<evidence type="ECO:0000256" key="4">
    <source>
        <dbReference type="ARBA" id="ARBA00022692"/>
    </source>
</evidence>
<protein>
    <recommendedName>
        <fullName evidence="14">G-protein coupled receptors family 1 profile domain-containing protein</fullName>
    </recommendedName>
</protein>
<sequence>MAEEMLREVDYILEVEEQRIEDQLLSILGNETHPVNDTLGFKSTRALPWHEVLMIIILAVITLITIVGNVLVILSVFTYKPLRMVQNFFIVSLAAADLTVALLVLPFNIAYLILDGKWIFGIIVCEMWLTCDVMCCTASILNLCAIALDRYWAITDPINYQQKRTLKRVSWMIAGVWVLSLIICAPPLIGWNDWPENFDENTPCTLTQEKGYIIYSSSGSFFIPLVIMSVVYLKIYLAMRTRLRRRAKASQLPKTASASLPLQKRRAKGRKSSGSDEHVDTSHVRRHSSLEEGLENGCSSHPALTAAARNMAQTAASNNNTTGDGQQKRPTSVYHFIEQKQKISLSKERKAARTLGIIMGVFVVCWLPFFLMYVVCPFLNVVPDEYLAQFITWLGYINSALNPVIYTIFNEEFRKAFSKLLRCKL</sequence>
<evidence type="ECO:0000256" key="6">
    <source>
        <dbReference type="ARBA" id="ARBA00023040"/>
    </source>
</evidence>
<feature type="region of interest" description="Disordered" evidence="12">
    <location>
        <begin position="248"/>
        <end position="297"/>
    </location>
</feature>
<accession>A0A7R9BQI4</accession>
<gene>
    <name evidence="15" type="ORF">NMOB1V02_LOCUS6025</name>
</gene>
<feature type="transmembrane region" description="Helical" evidence="13">
    <location>
        <begin position="355"/>
        <end position="375"/>
    </location>
</feature>
<dbReference type="Pfam" id="PF00001">
    <property type="entry name" value="7tm_1"/>
    <property type="match status" value="1"/>
</dbReference>
<keyword evidence="5 13" id="KW-1133">Transmembrane helix</keyword>
<feature type="transmembrane region" description="Helical" evidence="13">
    <location>
        <begin position="387"/>
        <end position="409"/>
    </location>
</feature>
<feature type="transmembrane region" description="Helical" evidence="13">
    <location>
        <begin position="52"/>
        <end position="77"/>
    </location>
</feature>
<keyword evidence="16" id="KW-1185">Reference proteome</keyword>
<evidence type="ECO:0000256" key="10">
    <source>
        <dbReference type="ARBA" id="ARBA00023224"/>
    </source>
</evidence>
<evidence type="ECO:0000256" key="11">
    <source>
        <dbReference type="RuleBase" id="RU000688"/>
    </source>
</evidence>
<keyword evidence="6 11" id="KW-0297">G-protein coupled receptor</keyword>
<dbReference type="PANTHER" id="PTHR24248">
    <property type="entry name" value="ADRENERGIC RECEPTOR-RELATED G-PROTEIN COUPLED RECEPTOR"/>
    <property type="match status" value="1"/>
</dbReference>
<dbReference type="GO" id="GO:0004989">
    <property type="term" value="F:octopamine receptor activity"/>
    <property type="evidence" value="ECO:0007669"/>
    <property type="project" value="InterPro"/>
</dbReference>
<dbReference type="GO" id="GO:0005886">
    <property type="term" value="C:plasma membrane"/>
    <property type="evidence" value="ECO:0007669"/>
    <property type="project" value="UniProtKB-SubCell"/>
</dbReference>
<evidence type="ECO:0000259" key="14">
    <source>
        <dbReference type="PROSITE" id="PS50262"/>
    </source>
</evidence>
<keyword evidence="7 13" id="KW-0472">Membrane</keyword>
<dbReference type="PRINTS" id="PR00664">
    <property type="entry name" value="OCTOPAMINER"/>
</dbReference>
<keyword evidence="4 11" id="KW-0812">Transmembrane</keyword>
<dbReference type="PROSITE" id="PS00237">
    <property type="entry name" value="G_PROTEIN_RECEP_F1_1"/>
    <property type="match status" value="1"/>
</dbReference>
<evidence type="ECO:0000256" key="1">
    <source>
        <dbReference type="ARBA" id="ARBA00004651"/>
    </source>
</evidence>
<keyword evidence="3" id="KW-1003">Cell membrane</keyword>
<feature type="transmembrane region" description="Helical" evidence="13">
    <location>
        <begin position="119"/>
        <end position="148"/>
    </location>
</feature>
<dbReference type="PRINTS" id="PR00237">
    <property type="entry name" value="GPCRRHODOPSN"/>
</dbReference>
<dbReference type="PROSITE" id="PS50262">
    <property type="entry name" value="G_PROTEIN_RECEP_F1_2"/>
    <property type="match status" value="1"/>
</dbReference>
<dbReference type="EMBL" id="CAJPEX010001191">
    <property type="protein sequence ID" value="CAG0918469.1"/>
    <property type="molecule type" value="Genomic_DNA"/>
</dbReference>
<evidence type="ECO:0000256" key="8">
    <source>
        <dbReference type="ARBA" id="ARBA00023170"/>
    </source>
</evidence>
<feature type="transmembrane region" description="Helical" evidence="13">
    <location>
        <begin position="212"/>
        <end position="237"/>
    </location>
</feature>
<proteinExistence type="inferred from homology"/>